<gene>
    <name evidence="2" type="ORF">D5R40_25610</name>
</gene>
<evidence type="ECO:0000313" key="2">
    <source>
        <dbReference type="EMBL" id="RQH28454.1"/>
    </source>
</evidence>
<organism evidence="2 3">
    <name type="scientific">Okeania hirsuta</name>
    <dbReference type="NCBI Taxonomy" id="1458930"/>
    <lineage>
        <taxon>Bacteria</taxon>
        <taxon>Bacillati</taxon>
        <taxon>Cyanobacteriota</taxon>
        <taxon>Cyanophyceae</taxon>
        <taxon>Oscillatoriophycideae</taxon>
        <taxon>Oscillatoriales</taxon>
        <taxon>Microcoleaceae</taxon>
        <taxon>Okeania</taxon>
    </lineage>
</organism>
<name>A0A3N6P2M7_9CYAN</name>
<evidence type="ECO:0000256" key="1">
    <source>
        <dbReference type="SAM" id="MobiDB-lite"/>
    </source>
</evidence>
<protein>
    <submittedName>
        <fullName evidence="2">Uncharacterized protein</fullName>
    </submittedName>
</protein>
<accession>A0A3N6P2M7</accession>
<dbReference type="Proteomes" id="UP000269154">
    <property type="component" value="Unassembled WGS sequence"/>
</dbReference>
<dbReference type="RefSeq" id="WP_124155397.1">
    <property type="nucleotide sequence ID" value="NZ_CAWOKI010000215.1"/>
</dbReference>
<dbReference type="AlphaFoldDB" id="A0A3N6P2M7"/>
<proteinExistence type="predicted"/>
<dbReference type="EMBL" id="RCBY01000210">
    <property type="protein sequence ID" value="RQH28454.1"/>
    <property type="molecule type" value="Genomic_DNA"/>
</dbReference>
<feature type="region of interest" description="Disordered" evidence="1">
    <location>
        <begin position="75"/>
        <end position="94"/>
    </location>
</feature>
<comment type="caution">
    <text evidence="2">The sequence shown here is derived from an EMBL/GenBank/DDBJ whole genome shotgun (WGS) entry which is preliminary data.</text>
</comment>
<feature type="compositionally biased region" description="Basic and acidic residues" evidence="1">
    <location>
        <begin position="82"/>
        <end position="94"/>
    </location>
</feature>
<sequence>MSDLESNLSALVAKVSQLEKQQVTLKKYVVKLKQTLDEQIENFHHLPEAQDIENLQENFFALTLRLDELLALNNPIKSTTETQDKSPDSWQKTE</sequence>
<evidence type="ECO:0000313" key="3">
    <source>
        <dbReference type="Proteomes" id="UP000269154"/>
    </source>
</evidence>
<reference evidence="2 3" key="1">
    <citation type="journal article" date="2018" name="ACS Chem. Biol.">
        <title>Ketoreductase domain dysfunction expands chemodiversity: malyngamide biosynthesis in the cyanobacterium Okeania hirsuta.</title>
        <authorList>
            <person name="Moss N.A."/>
            <person name="Leao T."/>
            <person name="Rankin M."/>
            <person name="McCullough T.M."/>
            <person name="Qu P."/>
            <person name="Korobeynikov A."/>
            <person name="Smith J.L."/>
            <person name="Gerwick L."/>
            <person name="Gerwick W.H."/>
        </authorList>
    </citation>
    <scope>NUCLEOTIDE SEQUENCE [LARGE SCALE GENOMIC DNA]</scope>
    <source>
        <strain evidence="2 3">PAB10Feb10-1</strain>
    </source>
</reference>
<keyword evidence="3" id="KW-1185">Reference proteome</keyword>